<dbReference type="GO" id="GO:0016020">
    <property type="term" value="C:membrane"/>
    <property type="evidence" value="ECO:0007669"/>
    <property type="project" value="TreeGrafter"/>
</dbReference>
<evidence type="ECO:0000313" key="3">
    <source>
        <dbReference type="EMBL" id="GCE18288.1"/>
    </source>
</evidence>
<dbReference type="EMBL" id="BIFS01000001">
    <property type="protein sequence ID" value="GCE18288.1"/>
    <property type="molecule type" value="Genomic_DNA"/>
</dbReference>
<dbReference type="AlphaFoldDB" id="A0A402AGN7"/>
<accession>A0A402AGN7</accession>
<organism evidence="3 4">
    <name type="scientific">Dictyobacter kobayashii</name>
    <dbReference type="NCBI Taxonomy" id="2014872"/>
    <lineage>
        <taxon>Bacteria</taxon>
        <taxon>Bacillati</taxon>
        <taxon>Chloroflexota</taxon>
        <taxon>Ktedonobacteria</taxon>
        <taxon>Ktedonobacterales</taxon>
        <taxon>Dictyobacteraceae</taxon>
        <taxon>Dictyobacter</taxon>
    </lineage>
</organism>
<dbReference type="Pfam" id="PF00561">
    <property type="entry name" value="Abhydrolase_1"/>
    <property type="match status" value="1"/>
</dbReference>
<dbReference type="RefSeq" id="WP_126549847.1">
    <property type="nucleotide sequence ID" value="NZ_BIFS01000001.1"/>
</dbReference>
<sequence>MLRYRLEGSGPPLLLIHGWGVTFAIWQNLAPLLKSHFQLIMIELPGLAGSPHVAADEPYYQICAEAIEEVRQALGIEQWAMLAYSSGTRAAEAYVKRYPQSVSQAIFLCPTYILEIWALFVRLLDAPHSPALMQWFFSDWRLHSLVRALGFNWQRHQYTRVWQNEIELQPIDILVRSLCEMPGQGRTPFYVPSIPTLFIWSGRDALIARPRHLGPHDVVIPANHSAPMLAAPYVAEVVLPFLTEGRVVNISKIKARRPRRPLRLDASQGKLRPTERKQLINSMAKKPGQRRFTLKRYGRLQSSKNQMPPRRSRSYRD</sequence>
<gene>
    <name evidence="3" type="ORF">KDK_20880</name>
</gene>
<dbReference type="GO" id="GO:0047372">
    <property type="term" value="F:monoacylglycerol lipase activity"/>
    <property type="evidence" value="ECO:0007669"/>
    <property type="project" value="TreeGrafter"/>
</dbReference>
<dbReference type="InterPro" id="IPR050266">
    <property type="entry name" value="AB_hydrolase_sf"/>
</dbReference>
<dbReference type="OrthoDB" id="53505at2"/>
<feature type="compositionally biased region" description="Basic residues" evidence="1">
    <location>
        <begin position="287"/>
        <end position="298"/>
    </location>
</feature>
<evidence type="ECO:0000256" key="1">
    <source>
        <dbReference type="SAM" id="MobiDB-lite"/>
    </source>
</evidence>
<feature type="region of interest" description="Disordered" evidence="1">
    <location>
        <begin position="261"/>
        <end position="317"/>
    </location>
</feature>
<proteinExistence type="predicted"/>
<dbReference type="SUPFAM" id="SSF53474">
    <property type="entry name" value="alpha/beta-Hydrolases"/>
    <property type="match status" value="1"/>
</dbReference>
<keyword evidence="4" id="KW-1185">Reference proteome</keyword>
<dbReference type="Proteomes" id="UP000287188">
    <property type="component" value="Unassembled WGS sequence"/>
</dbReference>
<name>A0A402AGN7_9CHLR</name>
<dbReference type="GO" id="GO:0046464">
    <property type="term" value="P:acylglycerol catabolic process"/>
    <property type="evidence" value="ECO:0007669"/>
    <property type="project" value="TreeGrafter"/>
</dbReference>
<dbReference type="Gene3D" id="3.40.50.1820">
    <property type="entry name" value="alpha/beta hydrolase"/>
    <property type="match status" value="1"/>
</dbReference>
<protein>
    <recommendedName>
        <fullName evidence="2">AB hydrolase-1 domain-containing protein</fullName>
    </recommendedName>
</protein>
<reference evidence="4" key="1">
    <citation type="submission" date="2018-12" db="EMBL/GenBank/DDBJ databases">
        <title>Tengunoibacter tsumagoiensis gen. nov., sp. nov., Dictyobacter kobayashii sp. nov., D. alpinus sp. nov., and D. joshuensis sp. nov. and description of Dictyobacteraceae fam. nov. within the order Ktedonobacterales isolated from Tengu-no-mugimeshi.</title>
        <authorList>
            <person name="Wang C.M."/>
            <person name="Zheng Y."/>
            <person name="Sakai Y."/>
            <person name="Toyoda A."/>
            <person name="Minakuchi Y."/>
            <person name="Abe K."/>
            <person name="Yokota A."/>
            <person name="Yabe S."/>
        </authorList>
    </citation>
    <scope>NUCLEOTIDE SEQUENCE [LARGE SCALE GENOMIC DNA]</scope>
    <source>
        <strain evidence="4">Uno11</strain>
    </source>
</reference>
<dbReference type="InterPro" id="IPR000073">
    <property type="entry name" value="AB_hydrolase_1"/>
</dbReference>
<dbReference type="PANTHER" id="PTHR43798">
    <property type="entry name" value="MONOACYLGLYCEROL LIPASE"/>
    <property type="match status" value="1"/>
</dbReference>
<dbReference type="PANTHER" id="PTHR43798:SF33">
    <property type="entry name" value="HYDROLASE, PUTATIVE (AFU_ORTHOLOGUE AFUA_2G14860)-RELATED"/>
    <property type="match status" value="1"/>
</dbReference>
<comment type="caution">
    <text evidence="3">The sequence shown here is derived from an EMBL/GenBank/DDBJ whole genome shotgun (WGS) entry which is preliminary data.</text>
</comment>
<dbReference type="InterPro" id="IPR029058">
    <property type="entry name" value="AB_hydrolase_fold"/>
</dbReference>
<feature type="domain" description="AB hydrolase-1" evidence="2">
    <location>
        <begin position="11"/>
        <end position="154"/>
    </location>
</feature>
<evidence type="ECO:0000259" key="2">
    <source>
        <dbReference type="Pfam" id="PF00561"/>
    </source>
</evidence>
<evidence type="ECO:0000313" key="4">
    <source>
        <dbReference type="Proteomes" id="UP000287188"/>
    </source>
</evidence>